<dbReference type="Proteomes" id="UP000318052">
    <property type="component" value="Unassembled WGS sequence"/>
</dbReference>
<accession>A0ABY3GPY6</accession>
<evidence type="ECO:0000313" key="1">
    <source>
        <dbReference type="EMBL" id="TWV16902.1"/>
    </source>
</evidence>
<gene>
    <name evidence="1" type="ORF">FRZ02_31220</name>
</gene>
<reference evidence="2" key="1">
    <citation type="journal article" date="2019" name="Microbiol. Resour. Announc.">
        <title>Draft Genomic Sequences of Streptomyces misionensis and Streptomyces albidoflavus, bacteria applied for phytopathogen biocontrol.</title>
        <authorList>
            <person name="Pylro V."/>
            <person name="Dias A."/>
            <person name="Andreote F."/>
            <person name="Varani A."/>
            <person name="Andreote C."/>
            <person name="Bernardo E."/>
            <person name="Martins T."/>
        </authorList>
    </citation>
    <scope>NUCLEOTIDE SEQUENCE [LARGE SCALE GENOMIC DNA]</scope>
    <source>
        <strain evidence="2">77</strain>
    </source>
</reference>
<comment type="caution">
    <text evidence="1">The sequence shown here is derived from an EMBL/GenBank/DDBJ whole genome shotgun (WGS) entry which is preliminary data.</text>
</comment>
<evidence type="ECO:0000313" key="2">
    <source>
        <dbReference type="Proteomes" id="UP000318052"/>
    </source>
</evidence>
<proteinExistence type="predicted"/>
<keyword evidence="2" id="KW-1185">Reference proteome</keyword>
<name>A0ABY3GPY6_9ACTN</name>
<dbReference type="EMBL" id="VOGX01000088">
    <property type="protein sequence ID" value="TWV16902.1"/>
    <property type="molecule type" value="Genomic_DNA"/>
</dbReference>
<dbReference type="RefSeq" id="WP_146583369.1">
    <property type="nucleotide sequence ID" value="NZ_VOGX01000088.1"/>
</dbReference>
<sequence length="419" mass="45737">MSFDWAGLEQAVQDQLTGFVRRMRAEHPYDRLYAAAVHAFHAETGSVIAWPLVGVAGERAVASAAGDRCTPGELRWSPADWPWQLDPGPAEDAWAARLEEAATADGGRRWEPVHARYLRTVVKACRAARRELLAEGTVGREFLVVAMDEARELVPRTLTPAQVRRHFPELDAEYRETARLAALPVGRRTRELIALVEAPPGSAALGREQATALLRAVGADAVPQVVERLAHARVKWPWAKLLAELRVSTEAVTGTLARVAADRRADGADRAWAARALSRLGRTDLLLALADRLPEEVTAQGLAAPYTAFRDVGAHAPLDYRPLEQALDTRPGLHAAVLDAFRPGRSLCETGPAEADAALDGLNSRWPAVRCHALLILEGVRLSRARRERFTAGLTRLCREDPDATVREVAAGVARRTGR</sequence>
<protein>
    <submittedName>
        <fullName evidence="1">DUF4303 domain-containing protein</fullName>
    </submittedName>
</protein>
<organism evidence="1 2">
    <name type="scientific">Streptomyces albidoflavus</name>
    <dbReference type="NCBI Taxonomy" id="1886"/>
    <lineage>
        <taxon>Bacteria</taxon>
        <taxon>Bacillati</taxon>
        <taxon>Actinomycetota</taxon>
        <taxon>Actinomycetes</taxon>
        <taxon>Kitasatosporales</taxon>
        <taxon>Streptomycetaceae</taxon>
        <taxon>Streptomyces</taxon>
        <taxon>Streptomyces albidoflavus group</taxon>
    </lineage>
</organism>